<dbReference type="PANTHER" id="PTHR43725">
    <property type="entry name" value="UDP-GLUCOSE 4-EPIMERASE"/>
    <property type="match status" value="1"/>
</dbReference>
<dbReference type="PANTHER" id="PTHR43725:SF47">
    <property type="entry name" value="UDP-GLUCOSE 4-EPIMERASE"/>
    <property type="match status" value="1"/>
</dbReference>
<name>B4RPU0_NEIG2</name>
<sequence length="362" mass="39818">MGNRLEKMKIILIYFARYNLKGMFMTVLITGGTGFIGSHTAVSLVQSGYDAVILDNLCNSSAAVLPRLRQITGRNIPFYQGDIRDCQILRQIFSEHEIESVIHFAGLKAVGESVAEPTKYYGNNVYGSLVLAEEMARAGVLKIVFSSSATVYGDAEKVPYTEDMRPGDTANPYGASKAMVERMLTDIQKADPRWSVILLRYFNPIGAHESGLIGEQPNGVPNNLLPYICQVASGRLPQLSVFGGDYPTPDGTGMRDYIHVMDLAEGHIAAMKAKGGVAGVHLFNLGSGRAYSVLEIIRAFEAASGLHIPYRIQPRRAGDLACSYADPSHTKQQTGWETKRGLQQMMEDSWRWVSRNPGRYGD</sequence>
<keyword evidence="7 10" id="KW-0520">NAD</keyword>
<comment type="pathway">
    <text evidence="3 10">Carbohydrate metabolism; galactose metabolism.</text>
</comment>
<evidence type="ECO:0000256" key="2">
    <source>
        <dbReference type="ARBA" id="ARBA00001911"/>
    </source>
</evidence>
<dbReference type="InterPro" id="IPR036291">
    <property type="entry name" value="NAD(P)-bd_dom_sf"/>
</dbReference>
<dbReference type="AlphaFoldDB" id="B4RPU0"/>
<dbReference type="NCBIfam" id="NF007956">
    <property type="entry name" value="PRK10675.1"/>
    <property type="match status" value="1"/>
</dbReference>
<dbReference type="InterPro" id="IPR001509">
    <property type="entry name" value="Epimerase_deHydtase"/>
</dbReference>
<dbReference type="Gene3D" id="3.40.50.720">
    <property type="entry name" value="NAD(P)-binding Rossmann-like Domain"/>
    <property type="match status" value="1"/>
</dbReference>
<dbReference type="HOGENOM" id="CLU_007383_1_10_4"/>
<evidence type="ECO:0000256" key="3">
    <source>
        <dbReference type="ARBA" id="ARBA00004947"/>
    </source>
</evidence>
<dbReference type="Pfam" id="PF01370">
    <property type="entry name" value="Epimerase"/>
    <property type="match status" value="1"/>
</dbReference>
<evidence type="ECO:0000256" key="7">
    <source>
        <dbReference type="ARBA" id="ARBA00023027"/>
    </source>
</evidence>
<keyword evidence="8" id="KW-0299">Galactose metabolism</keyword>
<protein>
    <recommendedName>
        <fullName evidence="6 10">UDP-glucose 4-epimerase</fullName>
        <ecNumber evidence="5 10">5.1.3.2</ecNumber>
    </recommendedName>
</protein>
<keyword evidence="9 10" id="KW-0413">Isomerase</keyword>
<evidence type="ECO:0000256" key="6">
    <source>
        <dbReference type="ARBA" id="ARBA00018569"/>
    </source>
</evidence>
<feature type="domain" description="NAD-dependent epimerase/dehydratase" evidence="11">
    <location>
        <begin position="27"/>
        <end position="286"/>
    </location>
</feature>
<evidence type="ECO:0000256" key="5">
    <source>
        <dbReference type="ARBA" id="ARBA00013189"/>
    </source>
</evidence>
<dbReference type="SUPFAM" id="SSF51735">
    <property type="entry name" value="NAD(P)-binding Rossmann-fold domains"/>
    <property type="match status" value="1"/>
</dbReference>
<dbReference type="InterPro" id="IPR005886">
    <property type="entry name" value="UDP_G4E"/>
</dbReference>
<evidence type="ECO:0000256" key="1">
    <source>
        <dbReference type="ARBA" id="ARBA00000083"/>
    </source>
</evidence>
<dbReference type="GO" id="GO:0003978">
    <property type="term" value="F:UDP-glucose 4-epimerase activity"/>
    <property type="evidence" value="ECO:0007669"/>
    <property type="project" value="UniProtKB-UniRule"/>
</dbReference>
<dbReference type="GO" id="GO:0006012">
    <property type="term" value="P:galactose metabolic process"/>
    <property type="evidence" value="ECO:0007669"/>
    <property type="project" value="UniProtKB-UniPathway"/>
</dbReference>
<dbReference type="EC" id="5.1.3.2" evidence="5 10"/>
<evidence type="ECO:0000313" key="12">
    <source>
        <dbReference type="EMBL" id="ACF30965.1"/>
    </source>
</evidence>
<reference evidence="12 13" key="1">
    <citation type="journal article" date="2008" name="J. Bacteriol.">
        <title>Complete genome sequence of Neisseria gonorrhoeae NCCP11945.</title>
        <authorList>
            <person name="Chung G.T."/>
            <person name="Yoo J.S."/>
            <person name="Oh H.B."/>
            <person name="Lee Y.S."/>
            <person name="Cha S.H."/>
            <person name="Kim S.J."/>
            <person name="Yoo C.K."/>
        </authorList>
    </citation>
    <scope>NUCLEOTIDE SEQUENCE [LARGE SCALE GENOMIC DNA]</scope>
    <source>
        <strain evidence="12 13">NCCP11945</strain>
    </source>
</reference>
<dbReference type="KEGG" id="ngk:NGK_2363"/>
<comment type="catalytic activity">
    <reaction evidence="1 10">
        <text>UDP-alpha-D-glucose = UDP-alpha-D-galactose</text>
        <dbReference type="Rhea" id="RHEA:22168"/>
        <dbReference type="ChEBI" id="CHEBI:58885"/>
        <dbReference type="ChEBI" id="CHEBI:66914"/>
        <dbReference type="EC" id="5.1.3.2"/>
    </reaction>
</comment>
<evidence type="ECO:0000256" key="4">
    <source>
        <dbReference type="ARBA" id="ARBA00007637"/>
    </source>
</evidence>
<gene>
    <name evidence="12" type="ordered locus">NGK_2363</name>
</gene>
<evidence type="ECO:0000256" key="10">
    <source>
        <dbReference type="RuleBase" id="RU366046"/>
    </source>
</evidence>
<dbReference type="CDD" id="cd05247">
    <property type="entry name" value="UDP_G4E_1_SDR_e"/>
    <property type="match status" value="1"/>
</dbReference>
<dbReference type="PRINTS" id="PR01713">
    <property type="entry name" value="NUCEPIMERASE"/>
</dbReference>
<dbReference type="Gene3D" id="3.90.25.10">
    <property type="entry name" value="UDP-galactose 4-epimerase, domain 1"/>
    <property type="match status" value="1"/>
</dbReference>
<proteinExistence type="inferred from homology"/>
<dbReference type="EMBL" id="CP001050">
    <property type="protein sequence ID" value="ACF30965.1"/>
    <property type="molecule type" value="Genomic_DNA"/>
</dbReference>
<keyword evidence="10" id="KW-0119">Carbohydrate metabolism</keyword>
<dbReference type="NCBIfam" id="TIGR01179">
    <property type="entry name" value="galE"/>
    <property type="match status" value="1"/>
</dbReference>
<dbReference type="UniPathway" id="UPA00214"/>
<dbReference type="Proteomes" id="UP000002564">
    <property type="component" value="Chromosome"/>
</dbReference>
<comment type="similarity">
    <text evidence="4 10">Belongs to the NAD(P)-dependent epimerase/dehydratase family.</text>
</comment>
<dbReference type="GO" id="GO:0005829">
    <property type="term" value="C:cytosol"/>
    <property type="evidence" value="ECO:0007669"/>
    <property type="project" value="TreeGrafter"/>
</dbReference>
<evidence type="ECO:0000256" key="9">
    <source>
        <dbReference type="ARBA" id="ARBA00023235"/>
    </source>
</evidence>
<organism evidence="12 13">
    <name type="scientific">Neisseria gonorrhoeae (strain NCCP11945)</name>
    <dbReference type="NCBI Taxonomy" id="521006"/>
    <lineage>
        <taxon>Bacteria</taxon>
        <taxon>Pseudomonadati</taxon>
        <taxon>Pseudomonadota</taxon>
        <taxon>Betaproteobacteria</taxon>
        <taxon>Neisseriales</taxon>
        <taxon>Neisseriaceae</taxon>
        <taxon>Neisseria</taxon>
    </lineage>
</organism>
<evidence type="ECO:0000259" key="11">
    <source>
        <dbReference type="Pfam" id="PF01370"/>
    </source>
</evidence>
<comment type="cofactor">
    <cofactor evidence="2 10">
        <name>NAD(+)</name>
        <dbReference type="ChEBI" id="CHEBI:57540"/>
    </cofactor>
</comment>
<evidence type="ECO:0000313" key="13">
    <source>
        <dbReference type="Proteomes" id="UP000002564"/>
    </source>
</evidence>
<evidence type="ECO:0000256" key="8">
    <source>
        <dbReference type="ARBA" id="ARBA00023144"/>
    </source>
</evidence>
<accession>B4RPU0</accession>
<comment type="subunit">
    <text evidence="10">Homodimer.</text>
</comment>